<organism evidence="1 2">
    <name type="scientific">Camellia lanceoleosa</name>
    <dbReference type="NCBI Taxonomy" id="1840588"/>
    <lineage>
        <taxon>Eukaryota</taxon>
        <taxon>Viridiplantae</taxon>
        <taxon>Streptophyta</taxon>
        <taxon>Embryophyta</taxon>
        <taxon>Tracheophyta</taxon>
        <taxon>Spermatophyta</taxon>
        <taxon>Magnoliopsida</taxon>
        <taxon>eudicotyledons</taxon>
        <taxon>Gunneridae</taxon>
        <taxon>Pentapetalae</taxon>
        <taxon>asterids</taxon>
        <taxon>Ericales</taxon>
        <taxon>Theaceae</taxon>
        <taxon>Camellia</taxon>
    </lineage>
</organism>
<name>A0ACC0F6Y3_9ERIC</name>
<comment type="caution">
    <text evidence="1">The sequence shown here is derived from an EMBL/GenBank/DDBJ whole genome shotgun (WGS) entry which is preliminary data.</text>
</comment>
<keyword evidence="2" id="KW-1185">Reference proteome</keyword>
<accession>A0ACC0F6Y3</accession>
<evidence type="ECO:0000313" key="1">
    <source>
        <dbReference type="EMBL" id="KAI7983151.1"/>
    </source>
</evidence>
<evidence type="ECO:0000313" key="2">
    <source>
        <dbReference type="Proteomes" id="UP001060215"/>
    </source>
</evidence>
<dbReference type="EMBL" id="CM045768">
    <property type="protein sequence ID" value="KAI7983151.1"/>
    <property type="molecule type" value="Genomic_DNA"/>
</dbReference>
<proteinExistence type="predicted"/>
<sequence>MILLINSSRLLFKLAPLIEIRLWLSQHLAYALINFYHLSSMGDSFDNLGSRKNCELTSVINNNKVSKSCLVASSPKSFSQKATQHVVSFNPIRMGRGTAGDAALFLLKVAALETVRRFSRAKCPFLWHGIQVLQVLCYPPLKWIQRWAPFKGLVNNMQALSRPLLVLSIATSFSDKSGCSNFTSYDINDSYSLNDSQASSELNSEIPSVQSTLETSPVNALGSFIVQPNYVVVFVGLSGLLIDEDELHRFYIAANGDFSCLLSSVKKTIRHELEMWSSMVFWHGFDVKYRPCLIVRLGLACSSLSSHERPCFLQAVVSQVEHGILHLVDRENPQITVLVDCEGMSRLRFPTQIMRSCFAIFQDHFPNRLGFLFAIRLPPDVRKLLHKLLFKF</sequence>
<protein>
    <submittedName>
        <fullName evidence="1">Uncharacterized protein</fullName>
    </submittedName>
</protein>
<reference evidence="1 2" key="1">
    <citation type="journal article" date="2022" name="Plant J.">
        <title>Chromosome-level genome of Camellia lanceoleosa provides a valuable resource for understanding genome evolution and self-incompatibility.</title>
        <authorList>
            <person name="Gong W."/>
            <person name="Xiao S."/>
            <person name="Wang L."/>
            <person name="Liao Z."/>
            <person name="Chang Y."/>
            <person name="Mo W."/>
            <person name="Hu G."/>
            <person name="Li W."/>
            <person name="Zhao G."/>
            <person name="Zhu H."/>
            <person name="Hu X."/>
            <person name="Ji K."/>
            <person name="Xiang X."/>
            <person name="Song Q."/>
            <person name="Yuan D."/>
            <person name="Jin S."/>
            <person name="Zhang L."/>
        </authorList>
    </citation>
    <scope>NUCLEOTIDE SEQUENCE [LARGE SCALE GENOMIC DNA]</scope>
    <source>
        <strain evidence="1">SQ_2022a</strain>
    </source>
</reference>
<gene>
    <name evidence="1" type="ORF">LOK49_LG15G01436</name>
</gene>
<dbReference type="Proteomes" id="UP001060215">
    <property type="component" value="Chromosome 11"/>
</dbReference>